<reference evidence="1 2" key="1">
    <citation type="journal article" date="2018" name="Cell">
        <title>The Chara Genome: Secondary Complexity and Implications for Plant Terrestrialization.</title>
        <authorList>
            <person name="Nishiyama T."/>
            <person name="Sakayama H."/>
            <person name="Vries J.D."/>
            <person name="Buschmann H."/>
            <person name="Saint-Marcoux D."/>
            <person name="Ullrich K.K."/>
            <person name="Haas F.B."/>
            <person name="Vanderstraeten L."/>
            <person name="Becker D."/>
            <person name="Lang D."/>
            <person name="Vosolsobe S."/>
            <person name="Rombauts S."/>
            <person name="Wilhelmsson P.K.I."/>
            <person name="Janitza P."/>
            <person name="Kern R."/>
            <person name="Heyl A."/>
            <person name="Rumpler F."/>
            <person name="Villalobos L.I.A.C."/>
            <person name="Clay J.M."/>
            <person name="Skokan R."/>
            <person name="Toyoda A."/>
            <person name="Suzuki Y."/>
            <person name="Kagoshima H."/>
            <person name="Schijlen E."/>
            <person name="Tajeshwar N."/>
            <person name="Catarino B."/>
            <person name="Hetherington A.J."/>
            <person name="Saltykova A."/>
            <person name="Bonnot C."/>
            <person name="Breuninger H."/>
            <person name="Symeonidi A."/>
            <person name="Radhakrishnan G.V."/>
            <person name="Van Nieuwerburgh F."/>
            <person name="Deforce D."/>
            <person name="Chang C."/>
            <person name="Karol K.G."/>
            <person name="Hedrich R."/>
            <person name="Ulvskov P."/>
            <person name="Glockner G."/>
            <person name="Delwiche C.F."/>
            <person name="Petrasek J."/>
            <person name="Van de Peer Y."/>
            <person name="Friml J."/>
            <person name="Beilby M."/>
            <person name="Dolan L."/>
            <person name="Kohara Y."/>
            <person name="Sugano S."/>
            <person name="Fujiyama A."/>
            <person name="Delaux P.-M."/>
            <person name="Quint M."/>
            <person name="TheiBen G."/>
            <person name="Hagemann M."/>
            <person name="Harholt J."/>
            <person name="Dunand C."/>
            <person name="Zachgo S."/>
            <person name="Langdale J."/>
            <person name="Maumus F."/>
            <person name="Straeten D.V.D."/>
            <person name="Gould S.B."/>
            <person name="Rensing S.A."/>
        </authorList>
    </citation>
    <scope>NUCLEOTIDE SEQUENCE [LARGE SCALE GENOMIC DNA]</scope>
    <source>
        <strain evidence="1 2">S276</strain>
    </source>
</reference>
<gene>
    <name evidence="1" type="ORF">CBR_g12494</name>
</gene>
<organism evidence="1 2">
    <name type="scientific">Chara braunii</name>
    <name type="common">Braun's stonewort</name>
    <dbReference type="NCBI Taxonomy" id="69332"/>
    <lineage>
        <taxon>Eukaryota</taxon>
        <taxon>Viridiplantae</taxon>
        <taxon>Streptophyta</taxon>
        <taxon>Charophyceae</taxon>
        <taxon>Charales</taxon>
        <taxon>Characeae</taxon>
        <taxon>Chara</taxon>
    </lineage>
</organism>
<sequence length="95" mass="10512">MEYTRSFIGGLTVSFLVHSHSSRAPFPKVCRMELYTRVSPAVSTSPLQVVVSNRLLQPAVYLMSKWDSASRDADGLVLLWMAPRCASLPVCQVPT</sequence>
<dbReference type="Gramene" id="GBG60756">
    <property type="protein sequence ID" value="GBG60756"/>
    <property type="gene ID" value="CBR_g12494"/>
</dbReference>
<dbReference type="AlphaFoldDB" id="A0A388JSH8"/>
<dbReference type="EMBL" id="BFEA01000014">
    <property type="protein sequence ID" value="GBG60756.1"/>
    <property type="molecule type" value="Genomic_DNA"/>
</dbReference>
<keyword evidence="2" id="KW-1185">Reference proteome</keyword>
<evidence type="ECO:0000313" key="2">
    <source>
        <dbReference type="Proteomes" id="UP000265515"/>
    </source>
</evidence>
<dbReference type="Proteomes" id="UP000265515">
    <property type="component" value="Unassembled WGS sequence"/>
</dbReference>
<comment type="caution">
    <text evidence="1">The sequence shown here is derived from an EMBL/GenBank/DDBJ whole genome shotgun (WGS) entry which is preliminary data.</text>
</comment>
<protein>
    <submittedName>
        <fullName evidence="1">Uncharacterized protein</fullName>
    </submittedName>
</protein>
<name>A0A388JSH8_CHABU</name>
<accession>A0A388JSH8</accession>
<proteinExistence type="predicted"/>
<evidence type="ECO:0000313" key="1">
    <source>
        <dbReference type="EMBL" id="GBG60756.1"/>
    </source>
</evidence>